<dbReference type="PANTHER" id="PTHR42911:SF1">
    <property type="entry name" value="MODULATOR OF FTSH PROTEASE HFLC"/>
    <property type="match status" value="1"/>
</dbReference>
<accession>A0A3N7HN69</accession>
<keyword evidence="9" id="KW-0645">Protease</keyword>
<dbReference type="RefSeq" id="WP_124541303.1">
    <property type="nucleotide sequence ID" value="NZ_QUSW01000004.1"/>
</dbReference>
<evidence type="ECO:0000256" key="3">
    <source>
        <dbReference type="ARBA" id="ARBA00022692"/>
    </source>
</evidence>
<evidence type="ECO:0000256" key="6">
    <source>
        <dbReference type="PIRNR" id="PIRNR005651"/>
    </source>
</evidence>
<dbReference type="PIRSF" id="PIRSF005651">
    <property type="entry name" value="HflC"/>
    <property type="match status" value="1"/>
</dbReference>
<dbReference type="InterPro" id="IPR036013">
    <property type="entry name" value="Band_7/SPFH_dom_sf"/>
</dbReference>
<reference evidence="9 10" key="1">
    <citation type="submission" date="2018-08" db="EMBL/GenBank/DDBJ databases">
        <authorList>
            <person name="Khan S.A."/>
            <person name="Jeon C.O."/>
            <person name="Chun B.H."/>
            <person name="Jeong S.E."/>
        </authorList>
    </citation>
    <scope>NUCLEOTIDE SEQUENCE [LARGE SCALE GENOMIC DNA]</scope>
    <source>
        <strain evidence="9 10">S-16</strain>
    </source>
</reference>
<keyword evidence="4 7" id="KW-1133">Transmembrane helix</keyword>
<comment type="subcellular location">
    <subcellularLocation>
        <location evidence="1">Membrane</location>
        <topology evidence="1">Single-pass membrane protein</topology>
    </subcellularLocation>
</comment>
<keyword evidence="3 7" id="KW-0812">Transmembrane</keyword>
<organism evidence="9 10">
    <name type="scientific">Piscinibacter terrae</name>
    <dbReference type="NCBI Taxonomy" id="2496871"/>
    <lineage>
        <taxon>Bacteria</taxon>
        <taxon>Pseudomonadati</taxon>
        <taxon>Pseudomonadota</taxon>
        <taxon>Betaproteobacteria</taxon>
        <taxon>Burkholderiales</taxon>
        <taxon>Sphaerotilaceae</taxon>
        <taxon>Piscinibacter</taxon>
    </lineage>
</organism>
<dbReference type="Proteomes" id="UP000267464">
    <property type="component" value="Unassembled WGS sequence"/>
</dbReference>
<gene>
    <name evidence="9" type="primary">hflC</name>
    <name evidence="9" type="ORF">DZC73_15685</name>
</gene>
<dbReference type="OrthoDB" id="9812991at2"/>
<evidence type="ECO:0000313" key="10">
    <source>
        <dbReference type="Proteomes" id="UP000267464"/>
    </source>
</evidence>
<evidence type="ECO:0000256" key="4">
    <source>
        <dbReference type="ARBA" id="ARBA00022989"/>
    </source>
</evidence>
<protein>
    <recommendedName>
        <fullName evidence="6">Protein HflC</fullName>
    </recommendedName>
</protein>
<dbReference type="GO" id="GO:0008233">
    <property type="term" value="F:peptidase activity"/>
    <property type="evidence" value="ECO:0007669"/>
    <property type="project" value="UniProtKB-KW"/>
</dbReference>
<evidence type="ECO:0000256" key="1">
    <source>
        <dbReference type="ARBA" id="ARBA00004167"/>
    </source>
</evidence>
<reference evidence="9 10" key="2">
    <citation type="submission" date="2018-12" db="EMBL/GenBank/DDBJ databases">
        <title>Rhizobacter gummiphilus sp. nov., a rubber-degrading bacterium isolated from the soil of a botanical garden in Japan.</title>
        <authorList>
            <person name="Shunsuke S.S."/>
        </authorList>
    </citation>
    <scope>NUCLEOTIDE SEQUENCE [LARGE SCALE GENOMIC DNA]</scope>
    <source>
        <strain evidence="9 10">S-16</strain>
    </source>
</reference>
<dbReference type="NCBIfam" id="TIGR01932">
    <property type="entry name" value="hflC"/>
    <property type="match status" value="1"/>
</dbReference>
<dbReference type="SUPFAM" id="SSF117892">
    <property type="entry name" value="Band 7/SPFH domain"/>
    <property type="match status" value="1"/>
</dbReference>
<dbReference type="SMART" id="SM00244">
    <property type="entry name" value="PHB"/>
    <property type="match status" value="1"/>
</dbReference>
<evidence type="ECO:0000256" key="2">
    <source>
        <dbReference type="ARBA" id="ARBA00007862"/>
    </source>
</evidence>
<dbReference type="CDD" id="cd03405">
    <property type="entry name" value="SPFH_HflC"/>
    <property type="match status" value="1"/>
</dbReference>
<dbReference type="AlphaFoldDB" id="A0A3N7HN69"/>
<dbReference type="GO" id="GO:0006508">
    <property type="term" value="P:proteolysis"/>
    <property type="evidence" value="ECO:0007669"/>
    <property type="project" value="UniProtKB-KW"/>
</dbReference>
<keyword evidence="5 7" id="KW-0472">Membrane</keyword>
<dbReference type="Pfam" id="PF01145">
    <property type="entry name" value="Band_7"/>
    <property type="match status" value="1"/>
</dbReference>
<dbReference type="Gene3D" id="3.30.479.30">
    <property type="entry name" value="Band 7 domain"/>
    <property type="match status" value="1"/>
</dbReference>
<dbReference type="PANTHER" id="PTHR42911">
    <property type="entry name" value="MODULATOR OF FTSH PROTEASE HFLC"/>
    <property type="match status" value="1"/>
</dbReference>
<name>A0A3N7HN69_9BURK</name>
<evidence type="ECO:0000256" key="5">
    <source>
        <dbReference type="ARBA" id="ARBA00023136"/>
    </source>
</evidence>
<dbReference type="InterPro" id="IPR010200">
    <property type="entry name" value="HflC"/>
</dbReference>
<comment type="function">
    <text evidence="6">HflC and HflK could regulate a protease.</text>
</comment>
<keyword evidence="10" id="KW-1185">Reference proteome</keyword>
<keyword evidence="9" id="KW-0378">Hydrolase</keyword>
<feature type="transmembrane region" description="Helical" evidence="7">
    <location>
        <begin position="6"/>
        <end position="25"/>
    </location>
</feature>
<evidence type="ECO:0000313" key="9">
    <source>
        <dbReference type="EMBL" id="RQP23584.1"/>
    </source>
</evidence>
<proteinExistence type="inferred from homology"/>
<dbReference type="InterPro" id="IPR001107">
    <property type="entry name" value="Band_7"/>
</dbReference>
<sequence>MNRIGFYVAGTLVVLMILFSTLFIVDQKHYAVIYSLGEIKEVITQPGLKAKLPPPLQNVVMLDRRVQTLDSPTETRPIFTAEKKSLVIDWLIKWRITDPKKFIRNNTADIRNLENRLSPIVQAAFNEEVTKRTVRAMLATERDKVMQDVRNRLTGDVADFGIEIVDVRIKRVDFSANITDAIYRRMESERKRVANEMRSTGEAEKEKIRADADRQREVIVAEAYRDAQKVQGEGDAKASALFAESFGKDPQFAAFYRSLGAYRATFRSKGDVMVIDPNSDFFKAMRGSASGGAAPAASPAAATKK</sequence>
<feature type="domain" description="Band 7" evidence="8">
    <location>
        <begin position="20"/>
        <end position="186"/>
    </location>
</feature>
<dbReference type="GO" id="GO:0016020">
    <property type="term" value="C:membrane"/>
    <property type="evidence" value="ECO:0007669"/>
    <property type="project" value="UniProtKB-SubCell"/>
</dbReference>
<dbReference type="EMBL" id="QUSW01000004">
    <property type="protein sequence ID" value="RQP23584.1"/>
    <property type="molecule type" value="Genomic_DNA"/>
</dbReference>
<evidence type="ECO:0000259" key="8">
    <source>
        <dbReference type="SMART" id="SM00244"/>
    </source>
</evidence>
<comment type="similarity">
    <text evidence="2 6">Belongs to the band 7/mec-2 family. HflC subfamily.</text>
</comment>
<evidence type="ECO:0000256" key="7">
    <source>
        <dbReference type="SAM" id="Phobius"/>
    </source>
</evidence>
<comment type="caution">
    <text evidence="9">The sequence shown here is derived from an EMBL/GenBank/DDBJ whole genome shotgun (WGS) entry which is preliminary data.</text>
</comment>